<evidence type="ECO:0000313" key="4">
    <source>
        <dbReference type="Proteomes" id="UP000549394"/>
    </source>
</evidence>
<organism evidence="3 4">
    <name type="scientific">Dimorphilus gyrociliatus</name>
    <dbReference type="NCBI Taxonomy" id="2664684"/>
    <lineage>
        <taxon>Eukaryota</taxon>
        <taxon>Metazoa</taxon>
        <taxon>Spiralia</taxon>
        <taxon>Lophotrochozoa</taxon>
        <taxon>Annelida</taxon>
        <taxon>Polychaeta</taxon>
        <taxon>Polychaeta incertae sedis</taxon>
        <taxon>Dinophilidae</taxon>
        <taxon>Dimorphilus</taxon>
    </lineage>
</organism>
<gene>
    <name evidence="3" type="ORF">DGYR_LOCUS469</name>
</gene>
<evidence type="ECO:0000256" key="1">
    <source>
        <dbReference type="SAM" id="MobiDB-lite"/>
    </source>
</evidence>
<reference evidence="3 4" key="1">
    <citation type="submission" date="2020-08" db="EMBL/GenBank/DDBJ databases">
        <authorList>
            <person name="Hejnol A."/>
        </authorList>
    </citation>
    <scope>NUCLEOTIDE SEQUENCE [LARGE SCALE GENOMIC DNA]</scope>
</reference>
<keyword evidence="2" id="KW-1133">Transmembrane helix</keyword>
<feature type="transmembrane region" description="Helical" evidence="2">
    <location>
        <begin position="66"/>
        <end position="87"/>
    </location>
</feature>
<name>A0A7I8V4T0_9ANNE</name>
<dbReference type="Proteomes" id="UP000549394">
    <property type="component" value="Unassembled WGS sequence"/>
</dbReference>
<comment type="caution">
    <text evidence="3">The sequence shown here is derived from an EMBL/GenBank/DDBJ whole genome shotgun (WGS) entry which is preliminary data.</text>
</comment>
<keyword evidence="2" id="KW-0812">Transmembrane</keyword>
<keyword evidence="2" id="KW-0472">Membrane</keyword>
<dbReference type="EMBL" id="CAJFCJ010000001">
    <property type="protein sequence ID" value="CAD5111137.1"/>
    <property type="molecule type" value="Genomic_DNA"/>
</dbReference>
<feature type="transmembrane region" description="Helical" evidence="2">
    <location>
        <begin position="31"/>
        <end position="54"/>
    </location>
</feature>
<evidence type="ECO:0000256" key="2">
    <source>
        <dbReference type="SAM" id="Phobius"/>
    </source>
</evidence>
<protein>
    <submittedName>
        <fullName evidence="3">DgyrCDS475</fullName>
    </submittedName>
</protein>
<sequence>MSNAYMDTAKQRKFYLASLRRNEPPSFRPHMIILVVLAGATVFVGLVITVISYFPGYSSPSKGGEALKIAGPTVLGVGGLFLILLIIESCYNMSKETEKNQQYLNDQTVDRLSIVTGQTVGSEPKGILKNKTGSLSNFEQPEMASFPAPPQNNDFDESQTSYKIYSVETLPEVPATKVPEPQYSKPKRKKEKLQAAPAQYHEPQQSLAGMGAGTFAGGVIGMSANSPMTSDMSYHETSQDRYMPQSIEAQNVYIDQRGQPMSASRPSIETEI</sequence>
<dbReference type="AlphaFoldDB" id="A0A7I8V4T0"/>
<feature type="region of interest" description="Disordered" evidence="1">
    <location>
        <begin position="173"/>
        <end position="192"/>
    </location>
</feature>
<proteinExistence type="predicted"/>
<evidence type="ECO:0000313" key="3">
    <source>
        <dbReference type="EMBL" id="CAD5111137.1"/>
    </source>
</evidence>
<accession>A0A7I8V4T0</accession>
<keyword evidence="4" id="KW-1185">Reference proteome</keyword>